<evidence type="ECO:0000256" key="3">
    <source>
        <dbReference type="ARBA" id="ARBA00022840"/>
    </source>
</evidence>
<dbReference type="Proteomes" id="UP000306420">
    <property type="component" value="Unassembled WGS sequence"/>
</dbReference>
<dbReference type="SMART" id="SM00382">
    <property type="entry name" value="AAA"/>
    <property type="match status" value="1"/>
</dbReference>
<organism evidence="5 6">
    <name type="scientific">Ruoffia tabacinasalis</name>
    <dbReference type="NCBI Taxonomy" id="87458"/>
    <lineage>
        <taxon>Bacteria</taxon>
        <taxon>Bacillati</taxon>
        <taxon>Bacillota</taxon>
        <taxon>Bacilli</taxon>
        <taxon>Lactobacillales</taxon>
        <taxon>Aerococcaceae</taxon>
        <taxon>Ruoffia</taxon>
    </lineage>
</organism>
<keyword evidence="3 5" id="KW-0067">ATP-binding</keyword>
<dbReference type="RefSeq" id="WP_138405526.1">
    <property type="nucleotide sequence ID" value="NZ_VBSP01000069.1"/>
</dbReference>
<dbReference type="EMBL" id="VBSP01000069">
    <property type="protein sequence ID" value="TLQ38673.1"/>
    <property type="molecule type" value="Genomic_DNA"/>
</dbReference>
<dbReference type="CDD" id="cd00009">
    <property type="entry name" value="AAA"/>
    <property type="match status" value="1"/>
</dbReference>
<dbReference type="SUPFAM" id="SSF52540">
    <property type="entry name" value="P-loop containing nucleoside triphosphate hydrolases"/>
    <property type="match status" value="1"/>
</dbReference>
<keyword evidence="2" id="KW-0547">Nucleotide-binding</keyword>
<name>A0A5R9DSZ5_9LACT</name>
<feature type="domain" description="AAA+ ATPase" evidence="4">
    <location>
        <begin position="95"/>
        <end position="230"/>
    </location>
</feature>
<dbReference type="OrthoDB" id="2052561at2"/>
<dbReference type="InterPro" id="IPR028350">
    <property type="entry name" value="DNAC/IstB-like"/>
</dbReference>
<dbReference type="InterPro" id="IPR003593">
    <property type="entry name" value="AAA+_ATPase"/>
</dbReference>
<dbReference type="InterPro" id="IPR027417">
    <property type="entry name" value="P-loop_NTPase"/>
</dbReference>
<accession>A0A5R9DSZ5</accession>
<dbReference type="PIRSF" id="PIRSF003073">
    <property type="entry name" value="DNAC_TnpB_IstB"/>
    <property type="match status" value="1"/>
</dbReference>
<dbReference type="NCBIfam" id="NF038214">
    <property type="entry name" value="IS21_help_AAA"/>
    <property type="match status" value="1"/>
</dbReference>
<evidence type="ECO:0000256" key="1">
    <source>
        <dbReference type="ARBA" id="ARBA00008059"/>
    </source>
</evidence>
<dbReference type="PANTHER" id="PTHR30050:SF4">
    <property type="entry name" value="ATP-BINDING PROTEIN RV3427C IN INSERTION SEQUENCE-RELATED"/>
    <property type="match status" value="1"/>
</dbReference>
<gene>
    <name evidence="5" type="ORF">FEZ33_11555</name>
</gene>
<evidence type="ECO:0000259" key="4">
    <source>
        <dbReference type="SMART" id="SM00382"/>
    </source>
</evidence>
<comment type="similarity">
    <text evidence="1">Belongs to the IS21/IS1162 putative ATP-binding protein family.</text>
</comment>
<proteinExistence type="inferred from homology"/>
<dbReference type="Pfam" id="PF01695">
    <property type="entry name" value="IstB_IS21"/>
    <property type="match status" value="1"/>
</dbReference>
<reference evidence="5 6" key="1">
    <citation type="submission" date="2019-05" db="EMBL/GenBank/DDBJ databases">
        <title>The metagenome of a microbial culture collection derived from dairy environment covers the genomic content of the human microbiome.</title>
        <authorList>
            <person name="Roder T."/>
            <person name="Wuthrich D."/>
            <person name="Sattari Z."/>
            <person name="Von Ah U."/>
            <person name="Bar C."/>
            <person name="Ronchi F."/>
            <person name="Macpherson A.J."/>
            <person name="Ganal-Vonarburg S.C."/>
            <person name="Bruggmann R."/>
            <person name="Vergeres G."/>
        </authorList>
    </citation>
    <scope>NUCLEOTIDE SEQUENCE [LARGE SCALE GENOMIC DNA]</scope>
    <source>
        <strain evidence="5 6">FAM 24227</strain>
    </source>
</reference>
<evidence type="ECO:0000256" key="2">
    <source>
        <dbReference type="ARBA" id="ARBA00022741"/>
    </source>
</evidence>
<dbReference type="GO" id="GO:0006260">
    <property type="term" value="P:DNA replication"/>
    <property type="evidence" value="ECO:0007669"/>
    <property type="project" value="TreeGrafter"/>
</dbReference>
<dbReference type="PANTHER" id="PTHR30050">
    <property type="entry name" value="CHROMOSOMAL REPLICATION INITIATOR PROTEIN DNAA"/>
    <property type="match status" value="1"/>
</dbReference>
<dbReference type="GO" id="GO:0005524">
    <property type="term" value="F:ATP binding"/>
    <property type="evidence" value="ECO:0007669"/>
    <property type="project" value="UniProtKB-KW"/>
</dbReference>
<evidence type="ECO:0000313" key="5">
    <source>
        <dbReference type="EMBL" id="TLQ38673.1"/>
    </source>
</evidence>
<sequence>MSIEEAARELKLAYIREHSQRYLTEAKQRGLNLEEALNELLWEEVAQRRERSHQRRINQAKFHQKKYLADFDDSVFEEQPRKQLRELTSLEFIKRKENAILIGNPGTGKTHFSIGIGIEACLQGMSVQFVNAPNLVIQLKEAVTQSQFVRFKRRFESVDLVIIDELGYLSFDEAGAELLFNLLSNRNDEGSIMITTNLTFDRWQECFKDATLTGALVDRLAYQANVIDMRGESYRIKQTSTWIESLTTS</sequence>
<dbReference type="AlphaFoldDB" id="A0A5R9DSZ5"/>
<dbReference type="InterPro" id="IPR047661">
    <property type="entry name" value="IstB"/>
</dbReference>
<dbReference type="InterPro" id="IPR002611">
    <property type="entry name" value="IstB_ATP-bd"/>
</dbReference>
<evidence type="ECO:0000313" key="6">
    <source>
        <dbReference type="Proteomes" id="UP000306420"/>
    </source>
</evidence>
<protein>
    <submittedName>
        <fullName evidence="5">ATP-binding protein</fullName>
    </submittedName>
</protein>
<comment type="caution">
    <text evidence="5">The sequence shown here is derived from an EMBL/GenBank/DDBJ whole genome shotgun (WGS) entry which is preliminary data.</text>
</comment>
<dbReference type="Gene3D" id="3.40.50.300">
    <property type="entry name" value="P-loop containing nucleotide triphosphate hydrolases"/>
    <property type="match status" value="1"/>
</dbReference>